<evidence type="ECO:0000313" key="2">
    <source>
        <dbReference type="Proteomes" id="UP000821845"/>
    </source>
</evidence>
<proteinExistence type="predicted"/>
<keyword evidence="2" id="KW-1185">Reference proteome</keyword>
<accession>A0ACB7RUJ0</accession>
<dbReference type="EMBL" id="CM023487">
    <property type="protein sequence ID" value="KAH6926293.1"/>
    <property type="molecule type" value="Genomic_DNA"/>
</dbReference>
<evidence type="ECO:0000313" key="1">
    <source>
        <dbReference type="EMBL" id="KAH6926293.1"/>
    </source>
</evidence>
<sequence length="665" mass="75650">MNNKCPGASNCRACTLLFFLVGCMLIGGLLVYYIYISTLAESSRPQYLESLGCRGNDCFTSRGLLTEMLNATIDPCVDFKGYVTSRWLPDPHGDASQQWKYKWDVKYIWMRKVAEEIRGPHFALPPESMIASSFGACEKRSTEDATKTRATFKELLRTLSIPWPEEPIDDQDPFDVHFNLCVRWNMPLWFDVRLLPDKALKSRHAIYVGPSVYAKFWGSQYRSMGDDAVARRYIDEYILHFDVDDKAENTSTKTIDTFRVFNFTRHVTFVLEAVHSKPGPEIHTFESLADAFGVSPDHFLALMNSYFQPRKAFQLHDVAITKRKGTTEAVRYITANHDPALLRSHLGWWVLQIYAPIADASFFVQKYGSKELADLLTPLFCETQMESSFKILLFAKHVALNFPQGVRQEVQDVLRNVREQTSVLYEQSGSRVGAKVGQKLRTMTINLWPKPEYRCRDKLRRIYASHNTSKLASLDHWITERQANAKLIGSDAYFEDKRLPHSFSKEAIFYDSLLNEVSMSMLLANEPFFYSDGDAAMNYGGLGAAFSSALLAGGLLTEMADPAVTLENVTANNLRTILEPALVFKTDKYLPEVDNQGFLPAFRAFQALKHRQEKARPLAQEKLFFINYCHTQSRVRISFDCNAVLQGTESFVAAFNCKKGSNMNP</sequence>
<comment type="caution">
    <text evidence="1">The sequence shown here is derived from an EMBL/GenBank/DDBJ whole genome shotgun (WGS) entry which is preliminary data.</text>
</comment>
<organism evidence="1 2">
    <name type="scientific">Hyalomma asiaticum</name>
    <name type="common">Tick</name>
    <dbReference type="NCBI Taxonomy" id="266040"/>
    <lineage>
        <taxon>Eukaryota</taxon>
        <taxon>Metazoa</taxon>
        <taxon>Ecdysozoa</taxon>
        <taxon>Arthropoda</taxon>
        <taxon>Chelicerata</taxon>
        <taxon>Arachnida</taxon>
        <taxon>Acari</taxon>
        <taxon>Parasitiformes</taxon>
        <taxon>Ixodida</taxon>
        <taxon>Ixodoidea</taxon>
        <taxon>Ixodidae</taxon>
        <taxon>Hyalomminae</taxon>
        <taxon>Hyalomma</taxon>
    </lineage>
</organism>
<reference evidence="1" key="1">
    <citation type="submission" date="2020-05" db="EMBL/GenBank/DDBJ databases">
        <title>Large-scale comparative analyses of tick genomes elucidate their genetic diversity and vector capacities.</title>
        <authorList>
            <person name="Jia N."/>
            <person name="Wang J."/>
            <person name="Shi W."/>
            <person name="Du L."/>
            <person name="Sun Y."/>
            <person name="Zhan W."/>
            <person name="Jiang J."/>
            <person name="Wang Q."/>
            <person name="Zhang B."/>
            <person name="Ji P."/>
            <person name="Sakyi L.B."/>
            <person name="Cui X."/>
            <person name="Yuan T."/>
            <person name="Jiang B."/>
            <person name="Yang W."/>
            <person name="Lam T.T.-Y."/>
            <person name="Chang Q."/>
            <person name="Ding S."/>
            <person name="Wang X."/>
            <person name="Zhu J."/>
            <person name="Ruan X."/>
            <person name="Zhao L."/>
            <person name="Wei J."/>
            <person name="Que T."/>
            <person name="Du C."/>
            <person name="Cheng J."/>
            <person name="Dai P."/>
            <person name="Han X."/>
            <person name="Huang E."/>
            <person name="Gao Y."/>
            <person name="Liu J."/>
            <person name="Shao H."/>
            <person name="Ye R."/>
            <person name="Li L."/>
            <person name="Wei W."/>
            <person name="Wang X."/>
            <person name="Wang C."/>
            <person name="Yang T."/>
            <person name="Huo Q."/>
            <person name="Li W."/>
            <person name="Guo W."/>
            <person name="Chen H."/>
            <person name="Zhou L."/>
            <person name="Ni X."/>
            <person name="Tian J."/>
            <person name="Zhou Y."/>
            <person name="Sheng Y."/>
            <person name="Liu T."/>
            <person name="Pan Y."/>
            <person name="Xia L."/>
            <person name="Li J."/>
            <person name="Zhao F."/>
            <person name="Cao W."/>
        </authorList>
    </citation>
    <scope>NUCLEOTIDE SEQUENCE</scope>
    <source>
        <strain evidence="1">Hyas-2018</strain>
    </source>
</reference>
<dbReference type="Proteomes" id="UP000821845">
    <property type="component" value="Chromosome 7"/>
</dbReference>
<name>A0ACB7RUJ0_HYAAI</name>
<gene>
    <name evidence="1" type="ORF">HPB50_016476</name>
</gene>
<protein>
    <submittedName>
        <fullName evidence="1">Uncharacterized protein</fullName>
    </submittedName>
</protein>